<evidence type="ECO:0000259" key="5">
    <source>
        <dbReference type="Pfam" id="PF13407"/>
    </source>
</evidence>
<dbReference type="PANTHER" id="PTHR46847">
    <property type="entry name" value="D-ALLOSE-BINDING PERIPLASMIC PROTEIN-RELATED"/>
    <property type="match status" value="1"/>
</dbReference>
<dbReference type="GO" id="GO:0030313">
    <property type="term" value="C:cell envelope"/>
    <property type="evidence" value="ECO:0007669"/>
    <property type="project" value="UniProtKB-SubCell"/>
</dbReference>
<dbReference type="Gene3D" id="3.40.50.2300">
    <property type="match status" value="2"/>
</dbReference>
<evidence type="ECO:0000256" key="2">
    <source>
        <dbReference type="ARBA" id="ARBA00007639"/>
    </source>
</evidence>
<gene>
    <name evidence="6" type="ORF">GGR25_002899</name>
</gene>
<evidence type="ECO:0000256" key="4">
    <source>
        <dbReference type="SAM" id="SignalP"/>
    </source>
</evidence>
<evidence type="ECO:0000313" key="7">
    <source>
        <dbReference type="Proteomes" id="UP000553963"/>
    </source>
</evidence>
<keyword evidence="7" id="KW-1185">Reference proteome</keyword>
<proteinExistence type="inferred from homology"/>
<dbReference type="Pfam" id="PF13407">
    <property type="entry name" value="Peripla_BP_4"/>
    <property type="match status" value="1"/>
</dbReference>
<keyword evidence="6" id="KW-0813">Transport</keyword>
<dbReference type="SUPFAM" id="SSF53822">
    <property type="entry name" value="Periplasmic binding protein-like I"/>
    <property type="match status" value="1"/>
</dbReference>
<dbReference type="PANTHER" id="PTHR46847:SF1">
    <property type="entry name" value="D-ALLOSE-BINDING PERIPLASMIC PROTEIN-RELATED"/>
    <property type="match status" value="1"/>
</dbReference>
<dbReference type="InterPro" id="IPR025997">
    <property type="entry name" value="SBP_2_dom"/>
</dbReference>
<feature type="domain" description="Periplasmic binding protein" evidence="5">
    <location>
        <begin position="33"/>
        <end position="297"/>
    </location>
</feature>
<dbReference type="CDD" id="cd01536">
    <property type="entry name" value="PBP1_ABC_sugar_binding-like"/>
    <property type="match status" value="1"/>
</dbReference>
<evidence type="ECO:0000313" key="6">
    <source>
        <dbReference type="EMBL" id="MBB3931849.1"/>
    </source>
</evidence>
<dbReference type="Proteomes" id="UP000553963">
    <property type="component" value="Unassembled WGS sequence"/>
</dbReference>
<organism evidence="6 7">
    <name type="scientific">Kaistia hirudinis</name>
    <dbReference type="NCBI Taxonomy" id="1293440"/>
    <lineage>
        <taxon>Bacteria</taxon>
        <taxon>Pseudomonadati</taxon>
        <taxon>Pseudomonadota</taxon>
        <taxon>Alphaproteobacteria</taxon>
        <taxon>Hyphomicrobiales</taxon>
        <taxon>Kaistiaceae</taxon>
        <taxon>Kaistia</taxon>
    </lineage>
</organism>
<sequence>MNVTRRAFNLGAILAAGTVILPGAVRAADEKTIAIMFDSLQSPFWVTGFDVLKEKAKAAGYQPLESISNLDDNKQFEQVQSMIQKKVSGIIIVQTDSKAVIPAIREANKAGIPMVHFNRPPAESDAKSSAVQADNRAIMKSTVQALVDKARKAGGKYKAAILIGDLGDQNAIQRRDGFFDVVDQNKDIIEVVARISTEWNPDKAFADLTNALQANPDINFLVTSSDFLLPQIQQALKIAGKWKKTGEEGHVLFAGFDGDEGQYAALKDGYMDVGGVQNLFYEADLAIGAIEKMNKGEEVPKLLLDPGFVITQETLDQDRDKMWGYAVWKKANG</sequence>
<keyword evidence="6" id="KW-0762">Sugar transport</keyword>
<dbReference type="EMBL" id="JACIDS010000003">
    <property type="protein sequence ID" value="MBB3931849.1"/>
    <property type="molecule type" value="Genomic_DNA"/>
</dbReference>
<protein>
    <submittedName>
        <fullName evidence="6">ABC-type sugar transport system substrate-binding protein</fullName>
    </submittedName>
</protein>
<comment type="caution">
    <text evidence="6">The sequence shown here is derived from an EMBL/GenBank/DDBJ whole genome shotgun (WGS) entry which is preliminary data.</text>
</comment>
<comment type="similarity">
    <text evidence="2">Belongs to the bacterial solute-binding protein 2 family.</text>
</comment>
<evidence type="ECO:0000256" key="3">
    <source>
        <dbReference type="ARBA" id="ARBA00022729"/>
    </source>
</evidence>
<dbReference type="InterPro" id="IPR028082">
    <property type="entry name" value="Peripla_BP_I"/>
</dbReference>
<name>A0A840ANI2_9HYPH</name>
<evidence type="ECO:0000256" key="1">
    <source>
        <dbReference type="ARBA" id="ARBA00004196"/>
    </source>
</evidence>
<comment type="subcellular location">
    <subcellularLocation>
        <location evidence="1">Cell envelope</location>
    </subcellularLocation>
</comment>
<dbReference type="GO" id="GO:0030246">
    <property type="term" value="F:carbohydrate binding"/>
    <property type="evidence" value="ECO:0007669"/>
    <property type="project" value="UniProtKB-ARBA"/>
</dbReference>
<feature type="chain" id="PRO_5032773169" evidence="4">
    <location>
        <begin position="28"/>
        <end position="333"/>
    </location>
</feature>
<accession>A0A840ANI2</accession>
<dbReference type="RefSeq" id="WP_183399457.1">
    <property type="nucleotide sequence ID" value="NZ_JACIDS010000003.1"/>
</dbReference>
<keyword evidence="3 4" id="KW-0732">Signal</keyword>
<dbReference type="AlphaFoldDB" id="A0A840ANI2"/>
<feature type="signal peptide" evidence="4">
    <location>
        <begin position="1"/>
        <end position="27"/>
    </location>
</feature>
<reference evidence="6 7" key="1">
    <citation type="submission" date="2020-08" db="EMBL/GenBank/DDBJ databases">
        <title>Genomic Encyclopedia of Type Strains, Phase IV (KMG-IV): sequencing the most valuable type-strain genomes for metagenomic binning, comparative biology and taxonomic classification.</title>
        <authorList>
            <person name="Goeker M."/>
        </authorList>
    </citation>
    <scope>NUCLEOTIDE SEQUENCE [LARGE SCALE GENOMIC DNA]</scope>
    <source>
        <strain evidence="6 7">DSM 25966</strain>
    </source>
</reference>